<name>A0AAD9F2Z0_DISEL</name>
<accession>A0AAD9F2Z0</accession>
<dbReference type="AlphaFoldDB" id="A0AAD9F2Z0"/>
<feature type="non-terminal residue" evidence="1">
    <location>
        <position position="1"/>
    </location>
</feature>
<keyword evidence="2" id="KW-1185">Reference proteome</keyword>
<comment type="caution">
    <text evidence="1">The sequence shown here is derived from an EMBL/GenBank/DDBJ whole genome shotgun (WGS) entry which is preliminary data.</text>
</comment>
<proteinExistence type="predicted"/>
<evidence type="ECO:0000313" key="2">
    <source>
        <dbReference type="Proteomes" id="UP001228049"/>
    </source>
</evidence>
<protein>
    <submittedName>
        <fullName evidence="1">Short-chain dehydrogenase/reductase like YusS</fullName>
    </submittedName>
</protein>
<reference evidence="1" key="1">
    <citation type="submission" date="2023-04" db="EMBL/GenBank/DDBJ databases">
        <title>Chromosome-level genome of Chaenocephalus aceratus.</title>
        <authorList>
            <person name="Park H."/>
        </authorList>
    </citation>
    <scope>NUCLEOTIDE SEQUENCE</scope>
    <source>
        <strain evidence="1">DE</strain>
        <tissue evidence="1">Muscle</tissue>
    </source>
</reference>
<feature type="non-terminal residue" evidence="1">
    <location>
        <position position="71"/>
    </location>
</feature>
<gene>
    <name evidence="1" type="ORF">KUDE01_027972</name>
</gene>
<evidence type="ECO:0000313" key="1">
    <source>
        <dbReference type="EMBL" id="KAK1887179.1"/>
    </source>
</evidence>
<dbReference type="EMBL" id="JASDAP010000018">
    <property type="protein sequence ID" value="KAK1887179.1"/>
    <property type="molecule type" value="Genomic_DNA"/>
</dbReference>
<organism evidence="1 2">
    <name type="scientific">Dissostichus eleginoides</name>
    <name type="common">Patagonian toothfish</name>
    <name type="synonym">Dissostichus amissus</name>
    <dbReference type="NCBI Taxonomy" id="100907"/>
    <lineage>
        <taxon>Eukaryota</taxon>
        <taxon>Metazoa</taxon>
        <taxon>Chordata</taxon>
        <taxon>Craniata</taxon>
        <taxon>Vertebrata</taxon>
        <taxon>Euteleostomi</taxon>
        <taxon>Actinopterygii</taxon>
        <taxon>Neopterygii</taxon>
        <taxon>Teleostei</taxon>
        <taxon>Neoteleostei</taxon>
        <taxon>Acanthomorphata</taxon>
        <taxon>Eupercaria</taxon>
        <taxon>Perciformes</taxon>
        <taxon>Notothenioidei</taxon>
        <taxon>Nototheniidae</taxon>
        <taxon>Dissostichus</taxon>
    </lineage>
</organism>
<dbReference type="Proteomes" id="UP001228049">
    <property type="component" value="Unassembled WGS sequence"/>
</dbReference>
<sequence>IARSACSLGGGQAVGVEIWGVGIGTSVKSQTVTRKQTVAENFSFKQSALETPIKVVEKGGYCFLKISADVQ</sequence>